<feature type="transmembrane region" description="Helical" evidence="1">
    <location>
        <begin position="12"/>
        <end position="34"/>
    </location>
</feature>
<sequence length="538" mass="61986">MRSVGKNMHKSICISTNLILLTIGIICIAFYLIFSKIFITSRQTLDNKAAPNQMMVYKEDLLNKRLTIQQATARKNQLISLLSKEPKNIFVKPELLSEDEINAMPQDYVLSLRKKGLLEQYVQDLEGIIKVYQMDSWRSRKTSSKKITVLFTSLSGSQSEKEYEMITDFDQSISSGSTIHIQKGMILGDRIYIPHELSQIDDPLSFFTPSTILDYLVVPFYFKSPGSGDTVYTPPYTKKQIENEVFSLENKYSTRNFIYTMSSNKAFLSGEVASEWVPITLSFDMVDAEGNCAFRQWSKEADIQVDKLSNSYKKYQRRIYLFPKNLYCKWEGMGEMNGKKIWINGFNFSGDYSHEIGHNLGLEHSGSLDCSGERIAFDEKTCVYKEDGNPYDIMGGSGLYSSMNGMYKRFLKWVPTSTSVYEVTKTEKLKLLDANNSVTLIGPEQPRMIKIRKKDTNEFYYLEYRSKGYFTESKKNRVVFIYLMKDQKSMVVLRAMGKEPYGMQGNEIFHDTINKLQITVGEEDTINNSIEIRIKFEE</sequence>
<evidence type="ECO:0000313" key="4">
    <source>
        <dbReference type="Proteomes" id="UP000177050"/>
    </source>
</evidence>
<dbReference type="Proteomes" id="UP000177050">
    <property type="component" value="Unassembled WGS sequence"/>
</dbReference>
<reference evidence="3 4" key="1">
    <citation type="journal article" date="2016" name="Nat. Commun.">
        <title>Thousands of microbial genomes shed light on interconnected biogeochemical processes in an aquifer system.</title>
        <authorList>
            <person name="Anantharaman K."/>
            <person name="Brown C.T."/>
            <person name="Hug L.A."/>
            <person name="Sharon I."/>
            <person name="Castelle C.J."/>
            <person name="Probst A.J."/>
            <person name="Thomas B.C."/>
            <person name="Singh A."/>
            <person name="Wilkins M.J."/>
            <person name="Karaoz U."/>
            <person name="Brodie E.L."/>
            <person name="Williams K.H."/>
            <person name="Hubbard S.S."/>
            <person name="Banfield J.F."/>
        </authorList>
    </citation>
    <scope>NUCLEOTIDE SEQUENCE [LARGE SCALE GENOMIC DNA]</scope>
</reference>
<name>A0A1F7L183_9BACT</name>
<dbReference type="AlphaFoldDB" id="A0A1F7L183"/>
<dbReference type="Gene3D" id="3.40.390.10">
    <property type="entry name" value="Collagenase (Catalytic Domain)"/>
    <property type="match status" value="1"/>
</dbReference>
<evidence type="ECO:0000313" key="3">
    <source>
        <dbReference type="EMBL" id="OGK73861.1"/>
    </source>
</evidence>
<protein>
    <recommendedName>
        <fullName evidence="2">Peptidase M11 gametolysin domain-containing protein</fullName>
    </recommendedName>
</protein>
<gene>
    <name evidence="3" type="ORF">A3K52_03725</name>
</gene>
<dbReference type="EMBL" id="MGBR01000001">
    <property type="protein sequence ID" value="OGK73861.1"/>
    <property type="molecule type" value="Genomic_DNA"/>
</dbReference>
<keyword evidence="1" id="KW-1133">Transmembrane helix</keyword>
<keyword evidence="1" id="KW-0472">Membrane</keyword>
<dbReference type="Pfam" id="PF05548">
    <property type="entry name" value="Peptidase_M11"/>
    <property type="match status" value="1"/>
</dbReference>
<dbReference type="InterPro" id="IPR024079">
    <property type="entry name" value="MetalloPept_cat_dom_sf"/>
</dbReference>
<comment type="caution">
    <text evidence="3">The sequence shown here is derived from an EMBL/GenBank/DDBJ whole genome shotgun (WGS) entry which is preliminary data.</text>
</comment>
<dbReference type="GO" id="GO:0008237">
    <property type="term" value="F:metallopeptidase activity"/>
    <property type="evidence" value="ECO:0007669"/>
    <property type="project" value="InterPro"/>
</dbReference>
<dbReference type="SUPFAM" id="SSF55486">
    <property type="entry name" value="Metalloproteases ('zincins'), catalytic domain"/>
    <property type="match status" value="1"/>
</dbReference>
<evidence type="ECO:0000256" key="1">
    <source>
        <dbReference type="SAM" id="Phobius"/>
    </source>
</evidence>
<feature type="domain" description="Peptidase M11 gametolysin" evidence="2">
    <location>
        <begin position="264"/>
        <end position="366"/>
    </location>
</feature>
<organism evidence="3 4">
    <name type="scientific">Candidatus Roizmanbacteria bacterium RIFOXYD1_FULL_38_12</name>
    <dbReference type="NCBI Taxonomy" id="1802093"/>
    <lineage>
        <taxon>Bacteria</taxon>
        <taxon>Candidatus Roizmaniibacteriota</taxon>
    </lineage>
</organism>
<keyword evidence="1" id="KW-0812">Transmembrane</keyword>
<accession>A0A1F7L183</accession>
<evidence type="ECO:0000259" key="2">
    <source>
        <dbReference type="Pfam" id="PF05548"/>
    </source>
</evidence>
<dbReference type="InterPro" id="IPR008752">
    <property type="entry name" value="Peptidase_M11"/>
</dbReference>
<proteinExistence type="predicted"/>